<feature type="compositionally biased region" description="Pro residues" evidence="1">
    <location>
        <begin position="925"/>
        <end position="939"/>
    </location>
</feature>
<feature type="non-terminal residue" evidence="2">
    <location>
        <position position="1"/>
    </location>
</feature>
<protein>
    <recommendedName>
        <fullName evidence="3">Large polyvalent protein associated domain-containing protein</fullName>
    </recommendedName>
</protein>
<feature type="region of interest" description="Disordered" evidence="1">
    <location>
        <begin position="580"/>
        <end position="604"/>
    </location>
</feature>
<feature type="region of interest" description="Disordered" evidence="1">
    <location>
        <begin position="167"/>
        <end position="193"/>
    </location>
</feature>
<gene>
    <name evidence="2" type="ORF">UFOVP341_1</name>
</gene>
<reference evidence="2" key="1">
    <citation type="submission" date="2020-04" db="EMBL/GenBank/DDBJ databases">
        <authorList>
            <person name="Chiriac C."/>
            <person name="Salcher M."/>
            <person name="Ghai R."/>
            <person name="Kavagutti S V."/>
        </authorList>
    </citation>
    <scope>NUCLEOTIDE SEQUENCE</scope>
</reference>
<name>A0A6J5LZT3_9CAUD</name>
<sequence length="1717" mass="187313">WDLRNMMMEDGNLISANPTHLDWEEMFQPGLLAGPAHGRIDATGDVIRVSMAGRISDDTFRQQVKHELAVYIGADVDKVKGYDFTGDGMPEVFDPAAGYDDGENQPIPGGEREARLKAKPPARKTYYTDIGHNPDNADNSYLYLVDSKGVMQLMRVSDLQDYIRKNAVPESEPRRSERGYSVPGSDSVFYEDDNGELDLSDVTHNDWSPSSHGSDQVPWKKVVAYGRVEVKDGKPVIAVGSRGGAAEKFGDIRAVIRAAAEAAIANGEITGVTQRAIGMDFVSNEDNGQPGIFEPGAEYGERRKRFSQGVANGKMDKVKARQAAEKIFGREIIAAMVDSGMLTFADSVREADPTLSPFEAAEMGNAQGWAMDGKAVIIARTITSESELKAIILHEVGMHLGFGDDIQVVSDFFDDMAEAARNGNPIAKRAVLQATWAMLQDSRYGDAVLKLGNKFSRFIGMNFREFADLDQDRAAGEGDGITDAELDELLNLVFEPVENGTELDGYDRKAFANTLMEEVGAYVANARAAATDAEKAQSLWAKFLGFIRRTLYRLSNGRIKMGAFTDADIEAMAMSAIKKQAERGASNERQETKRRFSVTPEEAKRTIKRPMAENMKSPADVAGITNQLTEAEKLNVKNATEFLTAKPGTEGGLQAKPLKSGFQSIEMDAAMKPIDPPGSGTPQSEVSRSEIEVNKIPVVSTAGMQMGGEGEQQSSEGPMIPGSGTGAEQTGFGTIHQFKHIGVITARLAAVTAEADGVDPVVKRNDLRADPIAAINEARDYVLKNQTHIIPYYDGENLTRIAVIDNNSGMTLILDSRELADGSPCWSVRTFLVASSDEKKDNYTGNMGRFRKIDPAKLLENASRFGKSDNKVPVGWTIGDPVPANEFDFKAKPKSGESTNEDGDKYGRRLSVASEVGGDTQNPAPTSPPPLPPSPPAPVAPGAAPVNPEVSAWQRAWDIVTLRYFSGISVKAHQNARRFQGASIQAVADLIHNRPGSQGSSAPRSIPASIATARGKFTNRFRDIMAPLRDQLAGMDTAAREAFYESLTDMITGRRNMGTGLEGQAADNLKKLLAEMHAYRLAAGEELGEIQDYFPVVYNSDLITKNRAGFLADAERAYRIEMSSTMSGPELDAAAAAAALALYNTHVRGMGAQEFGSLFNRSTPGGRENSSKERAFGRQAQNIMRKWQSNDPFLVITRYIGGAVKSAELARRFGADGMGWEKYAKGMEAEGVPQEIIEEMYQLVTQAAGVSTPGLGKAGQGFMDFVALYTAATSLGKSFMSNLFEPIAMGVRTGSPIYALRAYGETWTRSLNEFLKDVPIARMLAQESFWQQYGEHIGTIHNSLEDAWMTTHSMELGMDNQNPRMRWLTNRVYKANLMDATETAKQQASHALGHSYIGDLCKMISGSHWMNAFGMDASRSARQDLIELGVPESEHQAFIAWMDALKAAKPQQRMTMMTDGSPMSKLYEEAQVRFTNQSAVRANRAHRPVFQDNLMGKMFLQLQSFSYSYAAEANSRIYDNLKRSAASGDYTMADRMRLIAPAMMLPMAVAAFAAMFKLRRELYPTEAMMKHDNDPWWAKFADAASYAGIFGPKVEQAMKFIMRDQPPGGIVGQHAINAARAVKGYATAAIGPDEKYDKAMASANKAAVKAVIPPAKGALVAAAAARSPILGTAASMFANDTTLSNAAIEATQPEPPDKKRELKNPYNYRQPRREPGK</sequence>
<feature type="compositionally biased region" description="Basic and acidic residues" evidence="1">
    <location>
        <begin position="580"/>
        <end position="594"/>
    </location>
</feature>
<proteinExistence type="predicted"/>
<feature type="region of interest" description="Disordered" evidence="1">
    <location>
        <begin position="1686"/>
        <end position="1717"/>
    </location>
</feature>
<evidence type="ECO:0008006" key="3">
    <source>
        <dbReference type="Google" id="ProtNLM"/>
    </source>
</evidence>
<accession>A0A6J5LZT3</accession>
<evidence type="ECO:0000313" key="2">
    <source>
        <dbReference type="EMBL" id="CAB4138783.1"/>
    </source>
</evidence>
<evidence type="ECO:0000256" key="1">
    <source>
        <dbReference type="SAM" id="MobiDB-lite"/>
    </source>
</evidence>
<feature type="region of interest" description="Disordered" evidence="1">
    <location>
        <begin position="96"/>
        <end position="131"/>
    </location>
</feature>
<feature type="region of interest" description="Disordered" evidence="1">
    <location>
        <begin position="885"/>
        <end position="945"/>
    </location>
</feature>
<dbReference type="EMBL" id="LR796363">
    <property type="protein sequence ID" value="CAB4138783.1"/>
    <property type="molecule type" value="Genomic_DNA"/>
</dbReference>
<organism evidence="2">
    <name type="scientific">uncultured Caudovirales phage</name>
    <dbReference type="NCBI Taxonomy" id="2100421"/>
    <lineage>
        <taxon>Viruses</taxon>
        <taxon>Duplodnaviria</taxon>
        <taxon>Heunggongvirae</taxon>
        <taxon>Uroviricota</taxon>
        <taxon>Caudoviricetes</taxon>
        <taxon>Peduoviridae</taxon>
        <taxon>Maltschvirus</taxon>
        <taxon>Maltschvirus maltsch</taxon>
    </lineage>
</organism>